<name>A0A1I2U9W3_9BACT</name>
<evidence type="ECO:0000256" key="1">
    <source>
        <dbReference type="SAM" id="SignalP"/>
    </source>
</evidence>
<evidence type="ECO:0000313" key="2">
    <source>
        <dbReference type="EMBL" id="SFG73890.1"/>
    </source>
</evidence>
<protein>
    <submittedName>
        <fullName evidence="2">Uncharacterized protein</fullName>
    </submittedName>
</protein>
<dbReference type="OrthoDB" id="1420435at2"/>
<dbReference type="Proteomes" id="UP000198724">
    <property type="component" value="Unassembled WGS sequence"/>
</dbReference>
<sequence length="245" mass="27341">MKKGLRTAVLAGLLALQACSMPHMAVEPTFKEQAQELPVEGRKTFKPNGSFAIGNYTVGNVHRGWRNSGGFNLFGYENVKSRQQHEFSLRSAQGMEWYVFGASRLHEKNLKSNNGISIRLSPNLEYYASYFTSPESGQWHLLTADPGHYQDRQRFEGELSNGSTVYAVVPVYKFEGKSMPLPDMVGYEFKAGDQVLGAVQVLNNGKVWLQPDLSDDTRMVLASAMASLLLYEKLHDANTSLEPNL</sequence>
<evidence type="ECO:0000313" key="3">
    <source>
        <dbReference type="Proteomes" id="UP000198724"/>
    </source>
</evidence>
<organism evidence="2 3">
    <name type="scientific">Pontibacter chinhatensis</name>
    <dbReference type="NCBI Taxonomy" id="1436961"/>
    <lineage>
        <taxon>Bacteria</taxon>
        <taxon>Pseudomonadati</taxon>
        <taxon>Bacteroidota</taxon>
        <taxon>Cytophagia</taxon>
        <taxon>Cytophagales</taxon>
        <taxon>Hymenobacteraceae</taxon>
        <taxon>Pontibacter</taxon>
    </lineage>
</organism>
<feature type="chain" id="PRO_5011710281" evidence="1">
    <location>
        <begin position="26"/>
        <end position="245"/>
    </location>
</feature>
<keyword evidence="1" id="KW-0732">Signal</keyword>
<dbReference type="EMBL" id="FOOT01000003">
    <property type="protein sequence ID" value="SFG73890.1"/>
    <property type="molecule type" value="Genomic_DNA"/>
</dbReference>
<accession>A0A1I2U9W3</accession>
<dbReference type="RefSeq" id="WP_139217795.1">
    <property type="nucleotide sequence ID" value="NZ_FOOT01000003.1"/>
</dbReference>
<gene>
    <name evidence="2" type="ORF">SAMN05421739_103453</name>
</gene>
<proteinExistence type="predicted"/>
<dbReference type="AlphaFoldDB" id="A0A1I2U9W3"/>
<keyword evidence="3" id="KW-1185">Reference proteome</keyword>
<reference evidence="3" key="1">
    <citation type="submission" date="2016-10" db="EMBL/GenBank/DDBJ databases">
        <authorList>
            <person name="Varghese N."/>
            <person name="Submissions S."/>
        </authorList>
    </citation>
    <scope>NUCLEOTIDE SEQUENCE [LARGE SCALE GENOMIC DNA]</scope>
    <source>
        <strain evidence="3">LP51</strain>
    </source>
</reference>
<dbReference type="PROSITE" id="PS51257">
    <property type="entry name" value="PROKAR_LIPOPROTEIN"/>
    <property type="match status" value="1"/>
</dbReference>
<feature type="signal peptide" evidence="1">
    <location>
        <begin position="1"/>
        <end position="25"/>
    </location>
</feature>